<gene>
    <name evidence="3" type="ORF">CTDIVETGP_0803</name>
</gene>
<dbReference type="InterPro" id="IPR032693">
    <property type="entry name" value="YtkA-like_dom"/>
</dbReference>
<dbReference type="EMBL" id="CBXI010000009">
    <property type="protein sequence ID" value="CDL90733.1"/>
    <property type="molecule type" value="Genomic_DNA"/>
</dbReference>
<proteinExistence type="predicted"/>
<evidence type="ECO:0000313" key="4">
    <source>
        <dbReference type="Proteomes" id="UP000019482"/>
    </source>
</evidence>
<dbReference type="Proteomes" id="UP000019482">
    <property type="component" value="Unassembled WGS sequence"/>
</dbReference>
<keyword evidence="4" id="KW-1185">Reference proteome</keyword>
<dbReference type="Pfam" id="PF13115">
    <property type="entry name" value="YtkA"/>
    <property type="match status" value="1"/>
</dbReference>
<name>W6N2W3_CLOTY</name>
<dbReference type="InterPro" id="IPR013783">
    <property type="entry name" value="Ig-like_fold"/>
</dbReference>
<feature type="domain" description="YtkA-like" evidence="2">
    <location>
        <begin position="36"/>
        <end position="124"/>
    </location>
</feature>
<protein>
    <recommendedName>
        <fullName evidence="2">YtkA-like domain-containing protein</fullName>
    </recommendedName>
</protein>
<keyword evidence="1" id="KW-0732">Signal</keyword>
<feature type="signal peptide" evidence="1">
    <location>
        <begin position="1"/>
        <end position="25"/>
    </location>
</feature>
<dbReference type="AlphaFoldDB" id="W6N2W3"/>
<dbReference type="GeneID" id="29418478"/>
<dbReference type="RefSeq" id="WP_017895650.1">
    <property type="nucleotide sequence ID" value="NZ_CBXI010000009.1"/>
</dbReference>
<evidence type="ECO:0000313" key="3">
    <source>
        <dbReference type="EMBL" id="CDL90733.1"/>
    </source>
</evidence>
<accession>W6N2W3</accession>
<dbReference type="Gene3D" id="2.60.40.10">
    <property type="entry name" value="Immunoglobulins"/>
    <property type="match status" value="1"/>
</dbReference>
<sequence>MIKRRISILSILAIFILVLSTTVLADTNASKTKKIIDGINVELILDNNGIKTGINKLTIKFYDNKNQPLENANVKVTADMPGDNMENMKMAHSTPKSIKFSPTNKNGEYTGNISFSDKGTWRVKTNFTVEDQEKTVYFNIDASKEKIRN</sequence>
<feature type="chain" id="PRO_5004878953" description="YtkA-like domain-containing protein" evidence="1">
    <location>
        <begin position="26"/>
        <end position="149"/>
    </location>
</feature>
<evidence type="ECO:0000259" key="2">
    <source>
        <dbReference type="Pfam" id="PF13115"/>
    </source>
</evidence>
<reference evidence="3 4" key="1">
    <citation type="journal article" date="2015" name="Genome Announc.">
        <title>Draft Genome Sequence of Clostridium tyrobutyricum Strain DIVETGP, Isolated from Cow's Milk for Grana Padano Production.</title>
        <authorList>
            <person name="Soggiu A."/>
            <person name="Piras C."/>
            <person name="Gaiarsa S."/>
            <person name="Sassera D."/>
            <person name="Roncada P."/>
            <person name="Bendixen E."/>
            <person name="Brasca M."/>
            <person name="Bonizzi L."/>
        </authorList>
    </citation>
    <scope>NUCLEOTIDE SEQUENCE [LARGE SCALE GENOMIC DNA]</scope>
    <source>
        <strain evidence="3 4">DIVETGP</strain>
    </source>
</reference>
<organism evidence="3 4">
    <name type="scientific">Clostridium tyrobutyricum DIVETGP</name>
    <dbReference type="NCBI Taxonomy" id="1408889"/>
    <lineage>
        <taxon>Bacteria</taxon>
        <taxon>Bacillati</taxon>
        <taxon>Bacillota</taxon>
        <taxon>Clostridia</taxon>
        <taxon>Eubacteriales</taxon>
        <taxon>Clostridiaceae</taxon>
        <taxon>Clostridium</taxon>
    </lineage>
</organism>
<comment type="caution">
    <text evidence="3">The sequence shown here is derived from an EMBL/GenBank/DDBJ whole genome shotgun (WGS) entry which is preliminary data.</text>
</comment>
<evidence type="ECO:0000256" key="1">
    <source>
        <dbReference type="SAM" id="SignalP"/>
    </source>
</evidence>